<dbReference type="GO" id="GO:0016747">
    <property type="term" value="F:acyltransferase activity, transferring groups other than amino-acyl groups"/>
    <property type="evidence" value="ECO:0007669"/>
    <property type="project" value="InterPro"/>
</dbReference>
<feature type="compositionally biased region" description="Pro residues" evidence="3">
    <location>
        <begin position="150"/>
        <end position="173"/>
    </location>
</feature>
<dbReference type="OrthoDB" id="9798585at2"/>
<dbReference type="SUPFAM" id="SSF55729">
    <property type="entry name" value="Acyl-CoA N-acyltransferases (Nat)"/>
    <property type="match status" value="1"/>
</dbReference>
<dbReference type="PROSITE" id="PS51186">
    <property type="entry name" value="GNAT"/>
    <property type="match status" value="1"/>
</dbReference>
<dbReference type="InterPro" id="IPR003882">
    <property type="entry name" value="Pistil_extensin"/>
</dbReference>
<sequence length="314" mass="33385">MGDADRDKMLRDMAANRGCRLVKSRRRTPGVGDYGHYGLKDAASDTEIFGFGPDGLTASPEAIESFLRKGLVADWKSSLAAAEPAPQTKSKPRTDNVAPEATQAARPRAAKDKRVRPAAEPPPTPPPPPPPSAKPKLRIVESAVATVPETGPPPPDPPRVAPPPPAPPPPSPSRPILKIRDARPADAQGLAALLGDTGDAKTIAVRISAQRKAGEPPLVAEEDGAILGCLAWHALPLLQRDAPLGRITFLHVAPPARRRGIGRALVEEAEARLADAGCTRVEALAEIEIGAAPDFFRRLGWTRATYRYARDLDV</sequence>
<feature type="domain" description="N-acetyltransferase" evidence="4">
    <location>
        <begin position="177"/>
        <end position="314"/>
    </location>
</feature>
<evidence type="ECO:0000313" key="6">
    <source>
        <dbReference type="Proteomes" id="UP000241167"/>
    </source>
</evidence>
<dbReference type="EMBL" id="PXYI01000001">
    <property type="protein sequence ID" value="PSJ43281.1"/>
    <property type="molecule type" value="Genomic_DNA"/>
</dbReference>
<dbReference type="Pfam" id="PF00583">
    <property type="entry name" value="Acetyltransf_1"/>
    <property type="match status" value="1"/>
</dbReference>
<protein>
    <submittedName>
        <fullName evidence="5">GNAT family N-acetyltransferase</fullName>
    </submittedName>
</protein>
<keyword evidence="6" id="KW-1185">Reference proteome</keyword>
<accession>A0A2P7QZ92</accession>
<dbReference type="InterPro" id="IPR016181">
    <property type="entry name" value="Acyl_CoA_acyltransferase"/>
</dbReference>
<organism evidence="5 6">
    <name type="scientific">Allosphingosinicella deserti</name>
    <dbReference type="NCBI Taxonomy" id="2116704"/>
    <lineage>
        <taxon>Bacteria</taxon>
        <taxon>Pseudomonadati</taxon>
        <taxon>Pseudomonadota</taxon>
        <taxon>Alphaproteobacteria</taxon>
        <taxon>Sphingomonadales</taxon>
        <taxon>Sphingomonadaceae</taxon>
        <taxon>Allosphingosinicella</taxon>
    </lineage>
</organism>
<comment type="caution">
    <text evidence="5">The sequence shown here is derived from an EMBL/GenBank/DDBJ whole genome shotgun (WGS) entry which is preliminary data.</text>
</comment>
<dbReference type="InterPro" id="IPR050832">
    <property type="entry name" value="Bact_Acetyltransf"/>
</dbReference>
<proteinExistence type="predicted"/>
<keyword evidence="2" id="KW-0012">Acyltransferase</keyword>
<evidence type="ECO:0000256" key="3">
    <source>
        <dbReference type="SAM" id="MobiDB-lite"/>
    </source>
</evidence>
<evidence type="ECO:0000256" key="2">
    <source>
        <dbReference type="ARBA" id="ARBA00023315"/>
    </source>
</evidence>
<dbReference type="PANTHER" id="PTHR43877">
    <property type="entry name" value="AMINOALKYLPHOSPHONATE N-ACETYLTRANSFERASE-RELATED-RELATED"/>
    <property type="match status" value="1"/>
</dbReference>
<gene>
    <name evidence="5" type="ORF">C7I55_02585</name>
</gene>
<evidence type="ECO:0000256" key="1">
    <source>
        <dbReference type="ARBA" id="ARBA00022679"/>
    </source>
</evidence>
<dbReference type="Proteomes" id="UP000241167">
    <property type="component" value="Unassembled WGS sequence"/>
</dbReference>
<dbReference type="PANTHER" id="PTHR43877:SF1">
    <property type="entry name" value="ACETYLTRANSFERASE"/>
    <property type="match status" value="1"/>
</dbReference>
<feature type="region of interest" description="Disordered" evidence="3">
    <location>
        <begin position="79"/>
        <end position="177"/>
    </location>
</feature>
<evidence type="ECO:0000313" key="5">
    <source>
        <dbReference type="EMBL" id="PSJ43281.1"/>
    </source>
</evidence>
<dbReference type="CDD" id="cd04301">
    <property type="entry name" value="NAT_SF"/>
    <property type="match status" value="1"/>
</dbReference>
<dbReference type="AlphaFoldDB" id="A0A2P7QZ92"/>
<evidence type="ECO:0000259" key="4">
    <source>
        <dbReference type="PROSITE" id="PS51186"/>
    </source>
</evidence>
<keyword evidence="1 5" id="KW-0808">Transferase</keyword>
<reference evidence="5 6" key="1">
    <citation type="submission" date="2018-03" db="EMBL/GenBank/DDBJ databases">
        <title>The draft genome of Sphingosinicella sp. GL-C-18.</title>
        <authorList>
            <person name="Liu L."/>
            <person name="Li L."/>
            <person name="Liang L."/>
            <person name="Zhang X."/>
            <person name="Wang T."/>
        </authorList>
    </citation>
    <scope>NUCLEOTIDE SEQUENCE [LARGE SCALE GENOMIC DNA]</scope>
    <source>
        <strain evidence="5 6">GL-C-18</strain>
    </source>
</reference>
<dbReference type="PRINTS" id="PR01218">
    <property type="entry name" value="PSTLEXTENSIN"/>
</dbReference>
<name>A0A2P7QZ92_9SPHN</name>
<dbReference type="RefSeq" id="WP_106511299.1">
    <property type="nucleotide sequence ID" value="NZ_PXYI01000001.1"/>
</dbReference>
<feature type="compositionally biased region" description="Pro residues" evidence="3">
    <location>
        <begin position="119"/>
        <end position="133"/>
    </location>
</feature>
<dbReference type="Gene3D" id="3.40.630.30">
    <property type="match status" value="1"/>
</dbReference>
<dbReference type="InterPro" id="IPR000182">
    <property type="entry name" value="GNAT_dom"/>
</dbReference>